<dbReference type="Pfam" id="PF17963">
    <property type="entry name" value="Big_9"/>
    <property type="match status" value="1"/>
</dbReference>
<dbReference type="CDD" id="cd00063">
    <property type="entry name" value="FN3"/>
    <property type="match status" value="1"/>
</dbReference>
<dbReference type="InterPro" id="IPR036116">
    <property type="entry name" value="FN3_sf"/>
</dbReference>
<name>A0A9W6FW53_9BACT</name>
<evidence type="ECO:0000313" key="2">
    <source>
        <dbReference type="EMBL" id="GLI35918.1"/>
    </source>
</evidence>
<feature type="domain" description="Fibronectin type-III" evidence="1">
    <location>
        <begin position="24"/>
        <end position="118"/>
    </location>
</feature>
<dbReference type="EMBL" id="BSDR01000001">
    <property type="protein sequence ID" value="GLI35918.1"/>
    <property type="molecule type" value="Genomic_DNA"/>
</dbReference>
<dbReference type="InterPro" id="IPR003961">
    <property type="entry name" value="FN3_dom"/>
</dbReference>
<accession>A0A9W6FW53</accession>
<dbReference type="Gene3D" id="2.60.40.3440">
    <property type="match status" value="1"/>
</dbReference>
<dbReference type="Gene3D" id="2.60.40.10">
    <property type="entry name" value="Immunoglobulins"/>
    <property type="match status" value="1"/>
</dbReference>
<keyword evidence="3" id="KW-1185">Reference proteome</keyword>
<evidence type="ECO:0000259" key="1">
    <source>
        <dbReference type="PROSITE" id="PS50853"/>
    </source>
</evidence>
<gene>
    <name evidence="2" type="ORF">DAMNIGENAA_33510</name>
</gene>
<dbReference type="SUPFAM" id="SSF49265">
    <property type="entry name" value="Fibronectin type III"/>
    <property type="match status" value="1"/>
</dbReference>
<dbReference type="RefSeq" id="WP_281796019.1">
    <property type="nucleotide sequence ID" value="NZ_BSDR01000001.1"/>
</dbReference>
<dbReference type="Gene3D" id="2.60.120.260">
    <property type="entry name" value="Galactose-binding domain-like"/>
    <property type="match status" value="1"/>
</dbReference>
<sequence>MCRCFFVAPRFAHPRFAGFRFSLLVSSIILLLTSVPIEAAQVKLAWNANTEPTLAGYKVYYGVSSGNYTSVVDAGLKTKCVVSGLKEGKTYYFAATAYDRSRNESDFSKEISYTVPSGDAAGGGAPIATGMTLSTRSGVEIEGVLKGVDPDGDPLSFQIVRSAGKGRVILKNASTGSFLYTPATGAKGSDSFAFKVSDGKSCSNVATVNITVGKPVKVYCEAERGELVSPAVRVKNEMASGGRYVRIPGAKANVVGKAAVSGVAEFKFNAPYSGYYFVLVRLMCARAGENRFRVFMDYGEEFEWTTAVGGEGGWIWDRVREGDSGEPHAFYLQKGEHVFAIQQGMQVLNIDNLLVSTQPDIIPSTLYEDGEDGGIEGWEVVDLTPKGAEITNIYDSGRQSRVVQLSGSGMKNAFRLRSEDYSKWSNASRFVLEWSMSFDDSFVVAVDVETDQGYRSLRYSPVNRDPLGEGKIVQFGLGKRAADGAWRTFVRDLQADLERAQPGLKILKVNGFTVRGSGKVDDISLKDAA</sequence>
<dbReference type="AlphaFoldDB" id="A0A9W6FW53"/>
<evidence type="ECO:0000313" key="3">
    <source>
        <dbReference type="Proteomes" id="UP001144372"/>
    </source>
</evidence>
<dbReference type="Proteomes" id="UP001144372">
    <property type="component" value="Unassembled WGS sequence"/>
</dbReference>
<dbReference type="PROSITE" id="PS50853">
    <property type="entry name" value="FN3"/>
    <property type="match status" value="1"/>
</dbReference>
<comment type="caution">
    <text evidence="2">The sequence shown here is derived from an EMBL/GenBank/DDBJ whole genome shotgun (WGS) entry which is preliminary data.</text>
</comment>
<proteinExistence type="predicted"/>
<reference evidence="2" key="1">
    <citation type="submission" date="2022-12" db="EMBL/GenBank/DDBJ databases">
        <title>Reference genome sequencing for broad-spectrum identification of bacterial and archaeal isolates by mass spectrometry.</title>
        <authorList>
            <person name="Sekiguchi Y."/>
            <person name="Tourlousse D.M."/>
        </authorList>
    </citation>
    <scope>NUCLEOTIDE SEQUENCE</scope>
    <source>
        <strain evidence="2">ASRB1</strain>
    </source>
</reference>
<protein>
    <recommendedName>
        <fullName evidence="1">Fibronectin type-III domain-containing protein</fullName>
    </recommendedName>
</protein>
<organism evidence="2 3">
    <name type="scientific">Desulforhabdus amnigena</name>
    <dbReference type="NCBI Taxonomy" id="40218"/>
    <lineage>
        <taxon>Bacteria</taxon>
        <taxon>Pseudomonadati</taxon>
        <taxon>Thermodesulfobacteriota</taxon>
        <taxon>Syntrophobacteria</taxon>
        <taxon>Syntrophobacterales</taxon>
        <taxon>Syntrophobacteraceae</taxon>
        <taxon>Desulforhabdus</taxon>
    </lineage>
</organism>
<dbReference type="InterPro" id="IPR013783">
    <property type="entry name" value="Ig-like_fold"/>
</dbReference>